<organism evidence="1 2">
    <name type="scientific">Labilithrix luteola</name>
    <dbReference type="NCBI Taxonomy" id="1391654"/>
    <lineage>
        <taxon>Bacteria</taxon>
        <taxon>Pseudomonadati</taxon>
        <taxon>Myxococcota</taxon>
        <taxon>Polyangia</taxon>
        <taxon>Polyangiales</taxon>
        <taxon>Labilitrichaceae</taxon>
        <taxon>Labilithrix</taxon>
    </lineage>
</organism>
<dbReference type="KEGG" id="llu:AKJ09_05731"/>
<proteinExistence type="predicted"/>
<protein>
    <submittedName>
        <fullName evidence="1">Uncharacterized protein</fullName>
    </submittedName>
</protein>
<accession>A0A0K1PZZ3</accession>
<dbReference type="Proteomes" id="UP000064967">
    <property type="component" value="Chromosome"/>
</dbReference>
<sequence>MNDFALKRSPMAGAVTGKLSDFAGLIVAPVLVASLVRPKSRGGGLACLASVAVPFIAIKLSSKAASLLVWAASLGGLSWRIWSDGTDLAALAVLPLAWRISRCERAGREPFRLRRAVHRLGALLGAFACVATSRDVATFQSSAYLINLTHRDVDVVLFRANVPPDCAVVATAPQSLLQPENFVFDRCWSAPSADSVPLDSDWRDASDKSNHPDAGTLPARACDAVIVRIAGMPDTAVFWNQISKVDSTDRADRADPHALLLEQVGELLVIQRTSLLDTWSVEWTLPPMTGTCEHAP</sequence>
<reference evidence="1 2" key="1">
    <citation type="submission" date="2015-08" db="EMBL/GenBank/DDBJ databases">
        <authorList>
            <person name="Babu N.S."/>
            <person name="Beckwith C.J."/>
            <person name="Beseler K.G."/>
            <person name="Brison A."/>
            <person name="Carone J.V."/>
            <person name="Caskin T.P."/>
            <person name="Diamond M."/>
            <person name="Durham M.E."/>
            <person name="Foxe J.M."/>
            <person name="Go M."/>
            <person name="Henderson B.A."/>
            <person name="Jones I.B."/>
            <person name="McGettigan J.A."/>
            <person name="Micheletti S.J."/>
            <person name="Nasrallah M.E."/>
            <person name="Ortiz D."/>
            <person name="Piller C.R."/>
            <person name="Privatt S.R."/>
            <person name="Schneider S.L."/>
            <person name="Sharp S."/>
            <person name="Smith T.C."/>
            <person name="Stanton J.D."/>
            <person name="Ullery H.E."/>
            <person name="Wilson R.J."/>
            <person name="Serrano M.G."/>
            <person name="Buck G."/>
            <person name="Lee V."/>
            <person name="Wang Y."/>
            <person name="Carvalho R."/>
            <person name="Voegtly L."/>
            <person name="Shi R."/>
            <person name="Duckworth R."/>
            <person name="Johnson A."/>
            <person name="Loviza R."/>
            <person name="Walstead R."/>
            <person name="Shah Z."/>
            <person name="Kiflezghi M."/>
            <person name="Wade K."/>
            <person name="Ball S.L."/>
            <person name="Bradley K.W."/>
            <person name="Asai D.J."/>
            <person name="Bowman C.A."/>
            <person name="Russell D.A."/>
            <person name="Pope W.H."/>
            <person name="Jacobs-Sera D."/>
            <person name="Hendrix R.W."/>
            <person name="Hatfull G.F."/>
        </authorList>
    </citation>
    <scope>NUCLEOTIDE SEQUENCE [LARGE SCALE GENOMIC DNA]</scope>
    <source>
        <strain evidence="1 2">DSM 27648</strain>
    </source>
</reference>
<dbReference type="PATRIC" id="fig|1391654.3.peg.5809"/>
<gene>
    <name evidence="1" type="ORF">AKJ09_05731</name>
</gene>
<name>A0A0K1PZZ3_9BACT</name>
<dbReference type="AlphaFoldDB" id="A0A0K1PZZ3"/>
<evidence type="ECO:0000313" key="2">
    <source>
        <dbReference type="Proteomes" id="UP000064967"/>
    </source>
</evidence>
<evidence type="ECO:0000313" key="1">
    <source>
        <dbReference type="EMBL" id="AKU99067.1"/>
    </source>
</evidence>
<dbReference type="EMBL" id="CP012333">
    <property type="protein sequence ID" value="AKU99067.1"/>
    <property type="molecule type" value="Genomic_DNA"/>
</dbReference>
<keyword evidence="2" id="KW-1185">Reference proteome</keyword>
<dbReference type="STRING" id="1391654.AKJ09_05731"/>